<dbReference type="EMBL" id="BTSY01000006">
    <property type="protein sequence ID" value="GMT34792.1"/>
    <property type="molecule type" value="Genomic_DNA"/>
</dbReference>
<gene>
    <name evidence="2" type="ORF">PFISCL1PPCAC_26089</name>
</gene>
<name>A0AAV5WRZ1_9BILA</name>
<dbReference type="PROSITE" id="PS50052">
    <property type="entry name" value="GUANYLATE_KINASE_2"/>
    <property type="match status" value="1"/>
</dbReference>
<comment type="caution">
    <text evidence="2">The sequence shown here is derived from an EMBL/GenBank/DDBJ whole genome shotgun (WGS) entry which is preliminary data.</text>
</comment>
<dbReference type="SUPFAM" id="SSF52540">
    <property type="entry name" value="P-loop containing nucleoside triphosphate hydrolases"/>
    <property type="match status" value="1"/>
</dbReference>
<sequence>QERIREDAANNRFIELIEWDNHLYGLTIGGVQQDRHCILDVVYDKAIRCLKSANINPIVILIKPSGPAQIMQWSPREISEEEAQIEFNRVERDEKMFEDLTTHIISEAQSFDDIFQQVLDIVFGRQ</sequence>
<dbReference type="InterPro" id="IPR008144">
    <property type="entry name" value="Guanylate_kin-like_dom"/>
</dbReference>
<feature type="non-terminal residue" evidence="2">
    <location>
        <position position="126"/>
    </location>
</feature>
<dbReference type="Proteomes" id="UP001432322">
    <property type="component" value="Unassembled WGS sequence"/>
</dbReference>
<organism evidence="2 3">
    <name type="scientific">Pristionchus fissidentatus</name>
    <dbReference type="NCBI Taxonomy" id="1538716"/>
    <lineage>
        <taxon>Eukaryota</taxon>
        <taxon>Metazoa</taxon>
        <taxon>Ecdysozoa</taxon>
        <taxon>Nematoda</taxon>
        <taxon>Chromadorea</taxon>
        <taxon>Rhabditida</taxon>
        <taxon>Rhabditina</taxon>
        <taxon>Diplogasteromorpha</taxon>
        <taxon>Diplogasteroidea</taxon>
        <taxon>Neodiplogasteridae</taxon>
        <taxon>Pristionchus</taxon>
    </lineage>
</organism>
<feature type="domain" description="Guanylate kinase-like" evidence="1">
    <location>
        <begin position="1"/>
        <end position="123"/>
    </location>
</feature>
<dbReference type="InterPro" id="IPR008145">
    <property type="entry name" value="GK/Ca_channel_bsu"/>
</dbReference>
<accession>A0AAV5WRZ1</accession>
<dbReference type="InterPro" id="IPR027417">
    <property type="entry name" value="P-loop_NTPase"/>
</dbReference>
<dbReference type="Gene3D" id="3.40.50.300">
    <property type="entry name" value="P-loop containing nucleotide triphosphate hydrolases"/>
    <property type="match status" value="1"/>
</dbReference>
<evidence type="ECO:0000313" key="2">
    <source>
        <dbReference type="EMBL" id="GMT34792.1"/>
    </source>
</evidence>
<feature type="non-terminal residue" evidence="2">
    <location>
        <position position="1"/>
    </location>
</feature>
<proteinExistence type="predicted"/>
<protein>
    <recommendedName>
        <fullName evidence="1">Guanylate kinase-like domain-containing protein</fullName>
    </recommendedName>
</protein>
<keyword evidence="3" id="KW-1185">Reference proteome</keyword>
<reference evidence="2" key="1">
    <citation type="submission" date="2023-10" db="EMBL/GenBank/DDBJ databases">
        <title>Genome assembly of Pristionchus species.</title>
        <authorList>
            <person name="Yoshida K."/>
            <person name="Sommer R.J."/>
        </authorList>
    </citation>
    <scope>NUCLEOTIDE SEQUENCE</scope>
    <source>
        <strain evidence="2">RS5133</strain>
    </source>
</reference>
<evidence type="ECO:0000259" key="1">
    <source>
        <dbReference type="PROSITE" id="PS50052"/>
    </source>
</evidence>
<dbReference type="Pfam" id="PF00625">
    <property type="entry name" value="Guanylate_kin"/>
    <property type="match status" value="1"/>
</dbReference>
<dbReference type="AlphaFoldDB" id="A0AAV5WRZ1"/>
<evidence type="ECO:0000313" key="3">
    <source>
        <dbReference type="Proteomes" id="UP001432322"/>
    </source>
</evidence>